<dbReference type="Proteomes" id="UP001612415">
    <property type="component" value="Unassembled WGS sequence"/>
</dbReference>
<dbReference type="RefSeq" id="WP_398658242.1">
    <property type="nucleotide sequence ID" value="NZ_JBITDC010000008.1"/>
</dbReference>
<evidence type="ECO:0000313" key="2">
    <source>
        <dbReference type="Proteomes" id="UP001612415"/>
    </source>
</evidence>
<evidence type="ECO:0000313" key="1">
    <source>
        <dbReference type="EMBL" id="MFI5677599.1"/>
    </source>
</evidence>
<evidence type="ECO:0008006" key="3">
    <source>
        <dbReference type="Google" id="ProtNLM"/>
    </source>
</evidence>
<comment type="caution">
    <text evidence="1">The sequence shown here is derived from an EMBL/GenBank/DDBJ whole genome shotgun (WGS) entry which is preliminary data.</text>
</comment>
<organism evidence="1 2">
    <name type="scientific">Streptomyces cellulosae</name>
    <dbReference type="NCBI Taxonomy" id="1968"/>
    <lineage>
        <taxon>Bacteria</taxon>
        <taxon>Bacillati</taxon>
        <taxon>Actinomycetota</taxon>
        <taxon>Actinomycetes</taxon>
        <taxon>Kitasatosporales</taxon>
        <taxon>Streptomycetaceae</taxon>
        <taxon>Streptomyces</taxon>
    </lineage>
</organism>
<accession>A0ABW7Y682</accession>
<protein>
    <recommendedName>
        <fullName evidence="3">Barstar (barnase inhibitor) domain-containing protein</fullName>
    </recommendedName>
</protein>
<proteinExistence type="predicted"/>
<dbReference type="EMBL" id="JBITDC010000008">
    <property type="protein sequence ID" value="MFI5677599.1"/>
    <property type="molecule type" value="Genomic_DNA"/>
</dbReference>
<name>A0ABW7Y682_STRCE</name>
<gene>
    <name evidence="1" type="ORF">ACIA8P_23500</name>
</gene>
<reference evidence="1 2" key="1">
    <citation type="submission" date="2024-10" db="EMBL/GenBank/DDBJ databases">
        <title>The Natural Products Discovery Center: Release of the First 8490 Sequenced Strains for Exploring Actinobacteria Biosynthetic Diversity.</title>
        <authorList>
            <person name="Kalkreuter E."/>
            <person name="Kautsar S.A."/>
            <person name="Yang D."/>
            <person name="Bader C.D."/>
            <person name="Teijaro C.N."/>
            <person name="Fluegel L."/>
            <person name="Davis C.M."/>
            <person name="Simpson J.R."/>
            <person name="Lauterbach L."/>
            <person name="Steele A.D."/>
            <person name="Gui C."/>
            <person name="Meng S."/>
            <person name="Li G."/>
            <person name="Viehrig K."/>
            <person name="Ye F."/>
            <person name="Su P."/>
            <person name="Kiefer A.F."/>
            <person name="Nichols A."/>
            <person name="Cepeda A.J."/>
            <person name="Yan W."/>
            <person name="Fan B."/>
            <person name="Jiang Y."/>
            <person name="Adhikari A."/>
            <person name="Zheng C.-J."/>
            <person name="Schuster L."/>
            <person name="Cowan T.M."/>
            <person name="Smanski M.J."/>
            <person name="Chevrette M.G."/>
            <person name="De Carvalho L.P.S."/>
            <person name="Shen B."/>
        </authorList>
    </citation>
    <scope>NUCLEOTIDE SEQUENCE [LARGE SCALE GENOMIC DNA]</scope>
    <source>
        <strain evidence="1 2">NPDC051599</strain>
    </source>
</reference>
<keyword evidence="2" id="KW-1185">Reference proteome</keyword>
<sequence length="147" mass="16261">MDSAKYVARIDSLCTGGPAAEHGGSDVLMAGPGYTIVSLEMSPASWTGDREGRVRTLEDFYALKDHIAALLDTRWGARRPWWMGTLVVRIDRGEPIPEPWTTISTLVDELDLWQPTGTDRWLALGVLEGEMDDEVHLLALITETDPP</sequence>